<feature type="compositionally biased region" description="Acidic residues" evidence="1">
    <location>
        <begin position="85"/>
        <end position="121"/>
    </location>
</feature>
<comment type="caution">
    <text evidence="2">The sequence shown here is derived from an EMBL/GenBank/DDBJ whole genome shotgun (WGS) entry which is preliminary data.</text>
</comment>
<dbReference type="Proteomes" id="UP000324748">
    <property type="component" value="Unassembled WGS sequence"/>
</dbReference>
<proteinExistence type="predicted"/>
<evidence type="ECO:0000313" key="3">
    <source>
        <dbReference type="EMBL" id="KAA1092057.1"/>
    </source>
</evidence>
<name>A0A5B0MVM5_PUCGR</name>
<dbReference type="EMBL" id="VSWC01000131">
    <property type="protein sequence ID" value="KAA1080702.1"/>
    <property type="molecule type" value="Genomic_DNA"/>
</dbReference>
<sequence length="234" mass="25308">MQSYVLAQTTDSGSNNFTMATGVASIFRSTDSTEWDVKKNHHRCVCHVIALILGAGLKALQLSNGMIRPEKTDKYFPSLSAITEDNEEAEETQDEGDGGIVDVIDDGELSEDNDNDIDPDNAESASPEPGCEDEDLIDVDVEVCDTSGIGFTLKKVCYCFPQIQIHYTPHSFLTIDLVRLIKSAGGLHHRLRSKLNGSYGPPNLATRVVESSVGTESNGILRTIADSGLMKEGG</sequence>
<dbReference type="PANTHER" id="PTHR47501:SF5">
    <property type="entry name" value="HAT C-TERMINAL DIMERISATION DOMAIN-CONTAINING PROTEIN"/>
    <property type="match status" value="1"/>
</dbReference>
<evidence type="ECO:0000313" key="4">
    <source>
        <dbReference type="Proteomes" id="UP000324748"/>
    </source>
</evidence>
<accession>A0A5B0MVM5</accession>
<dbReference type="AlphaFoldDB" id="A0A5B0MVM5"/>
<evidence type="ECO:0000313" key="5">
    <source>
        <dbReference type="Proteomes" id="UP000325313"/>
    </source>
</evidence>
<evidence type="ECO:0000256" key="1">
    <source>
        <dbReference type="SAM" id="MobiDB-lite"/>
    </source>
</evidence>
<keyword evidence="4" id="KW-1185">Reference proteome</keyword>
<evidence type="ECO:0000313" key="2">
    <source>
        <dbReference type="EMBL" id="KAA1080702.1"/>
    </source>
</evidence>
<gene>
    <name evidence="2" type="ORF">PGT21_017623</name>
    <name evidence="3" type="ORF">PGTUg99_009169</name>
</gene>
<reference evidence="4 5" key="1">
    <citation type="submission" date="2019-05" db="EMBL/GenBank/DDBJ databases">
        <title>Emergence of the Ug99 lineage of the wheat stem rust pathogen through somatic hybridization.</title>
        <authorList>
            <person name="Li F."/>
            <person name="Upadhyaya N.M."/>
            <person name="Sperschneider J."/>
            <person name="Matny O."/>
            <person name="Nguyen-Phuc H."/>
            <person name="Mago R."/>
            <person name="Raley C."/>
            <person name="Miller M.E."/>
            <person name="Silverstein K.A.T."/>
            <person name="Henningsen E."/>
            <person name="Hirsch C.D."/>
            <person name="Visser B."/>
            <person name="Pretorius Z.A."/>
            <person name="Steffenson B.J."/>
            <person name="Schwessinger B."/>
            <person name="Dodds P.N."/>
            <person name="Figueroa M."/>
        </authorList>
    </citation>
    <scope>NUCLEOTIDE SEQUENCE [LARGE SCALE GENOMIC DNA]</scope>
    <source>
        <strain evidence="2">21-0</strain>
        <strain evidence="3 5">Ug99</strain>
    </source>
</reference>
<protein>
    <submittedName>
        <fullName evidence="2">Uncharacterized protein</fullName>
    </submittedName>
</protein>
<dbReference type="PANTHER" id="PTHR47501">
    <property type="entry name" value="TRANSPOSASE-RELATED"/>
    <property type="match status" value="1"/>
</dbReference>
<dbReference type="Proteomes" id="UP000325313">
    <property type="component" value="Unassembled WGS sequence"/>
</dbReference>
<feature type="region of interest" description="Disordered" evidence="1">
    <location>
        <begin position="85"/>
        <end position="132"/>
    </location>
</feature>
<organism evidence="2 4">
    <name type="scientific">Puccinia graminis f. sp. tritici</name>
    <dbReference type="NCBI Taxonomy" id="56615"/>
    <lineage>
        <taxon>Eukaryota</taxon>
        <taxon>Fungi</taxon>
        <taxon>Dikarya</taxon>
        <taxon>Basidiomycota</taxon>
        <taxon>Pucciniomycotina</taxon>
        <taxon>Pucciniomycetes</taxon>
        <taxon>Pucciniales</taxon>
        <taxon>Pucciniaceae</taxon>
        <taxon>Puccinia</taxon>
    </lineage>
</organism>
<dbReference type="EMBL" id="VDEP01000378">
    <property type="protein sequence ID" value="KAA1092057.1"/>
    <property type="molecule type" value="Genomic_DNA"/>
</dbReference>